<dbReference type="PANTHER" id="PTHR43155:SF2">
    <property type="entry name" value="CYCLIC DI-GMP PHOSPHODIESTERASE PA4108"/>
    <property type="match status" value="1"/>
</dbReference>
<dbReference type="InterPro" id="IPR003607">
    <property type="entry name" value="HD/PDEase_dom"/>
</dbReference>
<dbReference type="InterPro" id="IPR006674">
    <property type="entry name" value="HD_domain"/>
</dbReference>
<feature type="transmembrane region" description="Helical" evidence="1">
    <location>
        <begin position="68"/>
        <end position="93"/>
    </location>
</feature>
<feature type="transmembrane region" description="Helical" evidence="1">
    <location>
        <begin position="146"/>
        <end position="168"/>
    </location>
</feature>
<dbReference type="Pfam" id="PF13487">
    <property type="entry name" value="HD_5"/>
    <property type="match status" value="1"/>
</dbReference>
<dbReference type="InterPro" id="IPR006675">
    <property type="entry name" value="HDIG_dom"/>
</dbReference>
<feature type="transmembrane region" description="Helical" evidence="1">
    <location>
        <begin position="6"/>
        <end position="27"/>
    </location>
</feature>
<protein>
    <submittedName>
        <fullName evidence="4">Uncharacterized protein</fullName>
    </submittedName>
</protein>
<dbReference type="SMART" id="SM00471">
    <property type="entry name" value="HDc"/>
    <property type="match status" value="1"/>
</dbReference>
<evidence type="ECO:0000259" key="2">
    <source>
        <dbReference type="PROSITE" id="PS51831"/>
    </source>
</evidence>
<keyword evidence="5" id="KW-1185">Reference proteome</keyword>
<evidence type="ECO:0000259" key="3">
    <source>
        <dbReference type="PROSITE" id="PS51832"/>
    </source>
</evidence>
<feature type="domain" description="HD" evidence="2">
    <location>
        <begin position="256"/>
        <end position="378"/>
    </location>
</feature>
<feature type="transmembrane region" description="Helical" evidence="1">
    <location>
        <begin position="188"/>
        <end position="206"/>
    </location>
</feature>
<organism evidence="4 5">
    <name type="scientific">Clostridium tagluense</name>
    <dbReference type="NCBI Taxonomy" id="360422"/>
    <lineage>
        <taxon>Bacteria</taxon>
        <taxon>Bacillati</taxon>
        <taxon>Bacillota</taxon>
        <taxon>Clostridia</taxon>
        <taxon>Eubacteriales</taxon>
        <taxon>Clostridiaceae</taxon>
        <taxon>Clostridium</taxon>
    </lineage>
</organism>
<dbReference type="CDD" id="cd00077">
    <property type="entry name" value="HDc"/>
    <property type="match status" value="1"/>
</dbReference>
<sequence length="426" mass="48808">MKKLPLNLKIYLITTYFITFISFLICFKTEHIIFSSISSDIFIFFIFLTALTESLTVIFKKISFSTSFAITVACFILFGALNTIIISVLGFIFRSPKYNNKYRHIFNTPFYGTLFNLCSLVLPIIYGNYFYKLVGGTIYAGKLSSNLLQIIVFSIVFYIVNIFMISIVYSIMNKKSIIYSFISNSKLVLLNTFAMAPFGIILAFVFNLYSYVGVILVLVPIVLTKYTFYLYIQSKSQYVQIVDALMLAMEARDKYTEGHSKRVAEISANIAKELKYNDWKIEQLNMAALLHDVGKIGINDEILNKPGKLSTEEFDIIKTHPLIGYNILKDIKNLENVLPIIRNHHEQYDGNGYPDGKKVEELSLDVFIVQLADSIDAMSTDRPYRKALNHEMVIEEVKKNSGTQFHPKVVAAYFKVLEKQKNKVRI</sequence>
<dbReference type="PANTHER" id="PTHR43155">
    <property type="entry name" value="CYCLIC DI-GMP PHOSPHODIESTERASE PA4108-RELATED"/>
    <property type="match status" value="1"/>
</dbReference>
<dbReference type="AlphaFoldDB" id="A0A401UKU0"/>
<dbReference type="PROSITE" id="PS51831">
    <property type="entry name" value="HD"/>
    <property type="match status" value="1"/>
</dbReference>
<dbReference type="OrthoDB" id="9804747at2"/>
<feature type="transmembrane region" description="Helical" evidence="1">
    <location>
        <begin position="39"/>
        <end position="62"/>
    </location>
</feature>
<name>A0A401UKU0_9CLOT</name>
<evidence type="ECO:0000313" key="5">
    <source>
        <dbReference type="Proteomes" id="UP000287872"/>
    </source>
</evidence>
<keyword evidence="1" id="KW-0812">Transmembrane</keyword>
<dbReference type="EMBL" id="BHYK01000008">
    <property type="protein sequence ID" value="GCD10170.1"/>
    <property type="molecule type" value="Genomic_DNA"/>
</dbReference>
<gene>
    <name evidence="4" type="ORF">Ctaglu_17930</name>
</gene>
<dbReference type="SUPFAM" id="SSF109604">
    <property type="entry name" value="HD-domain/PDEase-like"/>
    <property type="match status" value="1"/>
</dbReference>
<reference evidence="4 5" key="1">
    <citation type="submission" date="2018-11" db="EMBL/GenBank/DDBJ databases">
        <title>Genome sequencing and assembly of Clostridium tagluense strain A121.</title>
        <authorList>
            <person name="Murakami T."/>
            <person name="Segawa T."/>
            <person name="Shcherbakova V.A."/>
            <person name="Mori H."/>
            <person name="Yoshimura Y."/>
        </authorList>
    </citation>
    <scope>NUCLEOTIDE SEQUENCE [LARGE SCALE GENOMIC DNA]</scope>
    <source>
        <strain evidence="4 5">A121</strain>
    </source>
</reference>
<keyword evidence="1" id="KW-1133">Transmembrane helix</keyword>
<dbReference type="Gene3D" id="1.10.3210.10">
    <property type="entry name" value="Hypothetical protein af1432"/>
    <property type="match status" value="1"/>
</dbReference>
<accession>A0A401UKU0</accession>
<keyword evidence="1" id="KW-0472">Membrane</keyword>
<proteinExistence type="predicted"/>
<dbReference type="InterPro" id="IPR037522">
    <property type="entry name" value="HD_GYP_dom"/>
</dbReference>
<dbReference type="RefSeq" id="WP_125000293.1">
    <property type="nucleotide sequence ID" value="NZ_BHYK01000008.1"/>
</dbReference>
<evidence type="ECO:0000313" key="4">
    <source>
        <dbReference type="EMBL" id="GCD10170.1"/>
    </source>
</evidence>
<dbReference type="Proteomes" id="UP000287872">
    <property type="component" value="Unassembled WGS sequence"/>
</dbReference>
<feature type="domain" description="HD-GYP" evidence="3">
    <location>
        <begin position="234"/>
        <end position="426"/>
    </location>
</feature>
<dbReference type="NCBIfam" id="TIGR00277">
    <property type="entry name" value="HDIG"/>
    <property type="match status" value="1"/>
</dbReference>
<evidence type="ECO:0000256" key="1">
    <source>
        <dbReference type="SAM" id="Phobius"/>
    </source>
</evidence>
<dbReference type="PROSITE" id="PS51832">
    <property type="entry name" value="HD_GYP"/>
    <property type="match status" value="1"/>
</dbReference>
<comment type="caution">
    <text evidence="4">The sequence shown here is derived from an EMBL/GenBank/DDBJ whole genome shotgun (WGS) entry which is preliminary data.</text>
</comment>
<feature type="transmembrane region" description="Helical" evidence="1">
    <location>
        <begin position="105"/>
        <end position="126"/>
    </location>
</feature>
<feature type="transmembrane region" description="Helical" evidence="1">
    <location>
        <begin position="212"/>
        <end position="232"/>
    </location>
</feature>